<evidence type="ECO:0000313" key="2">
    <source>
        <dbReference type="Proteomes" id="UP001549099"/>
    </source>
</evidence>
<protein>
    <submittedName>
        <fullName evidence="1">Uncharacterized beta-barrel protein YwiB (DUF1934 family)</fullName>
    </submittedName>
</protein>
<organism evidence="1 2">
    <name type="scientific">Bhargavaea ullalensis</name>
    <dbReference type="NCBI Taxonomy" id="1265685"/>
    <lineage>
        <taxon>Bacteria</taxon>
        <taxon>Bacillati</taxon>
        <taxon>Bacillota</taxon>
        <taxon>Bacilli</taxon>
        <taxon>Bacillales</taxon>
        <taxon>Caryophanaceae</taxon>
        <taxon>Bhargavaea</taxon>
    </lineage>
</organism>
<dbReference type="EMBL" id="JBEPLW010000011">
    <property type="protein sequence ID" value="MET3575746.1"/>
    <property type="molecule type" value="Genomic_DNA"/>
</dbReference>
<keyword evidence="2" id="KW-1185">Reference proteome</keyword>
<proteinExistence type="predicted"/>
<accession>A0ABV2GBU2</accession>
<comment type="caution">
    <text evidence="1">The sequence shown here is derived from an EMBL/GenBank/DDBJ whole genome shotgun (WGS) entry which is preliminary data.</text>
</comment>
<dbReference type="SUPFAM" id="SSF50814">
    <property type="entry name" value="Lipocalins"/>
    <property type="match status" value="1"/>
</dbReference>
<dbReference type="Pfam" id="PF09148">
    <property type="entry name" value="DUF1934"/>
    <property type="match status" value="1"/>
</dbReference>
<evidence type="ECO:0000313" key="1">
    <source>
        <dbReference type="EMBL" id="MET3575746.1"/>
    </source>
</evidence>
<dbReference type="Gene3D" id="2.40.128.20">
    <property type="match status" value="1"/>
</dbReference>
<dbReference type="InterPro" id="IPR015231">
    <property type="entry name" value="DUF1934"/>
</dbReference>
<gene>
    <name evidence="1" type="ORF">ABID49_001652</name>
</gene>
<dbReference type="RefSeq" id="WP_354197175.1">
    <property type="nucleotide sequence ID" value="NZ_JBEPLW010000011.1"/>
</dbReference>
<sequence>MNNPAEGRAAAIRLISTITQPGEPPAKHIVKADGHLIERGGRLWLRFEEKMDGREIRTTVRMGHDEALIMRGGDVTMRLPLVLGEERPGTYGVGKMELPLTVRTQTMKFDPAGGKFLAVYRLISGGQDIGTYEVEFIYSEGKQ</sequence>
<reference evidence="1 2" key="1">
    <citation type="submission" date="2024-06" db="EMBL/GenBank/DDBJ databases">
        <title>Genomic Encyclopedia of Type Strains, Phase IV (KMG-IV): sequencing the most valuable type-strain genomes for metagenomic binning, comparative biology and taxonomic classification.</title>
        <authorList>
            <person name="Goeker M."/>
        </authorList>
    </citation>
    <scope>NUCLEOTIDE SEQUENCE [LARGE SCALE GENOMIC DNA]</scope>
    <source>
        <strain evidence="1 2">DSM 26128</strain>
    </source>
</reference>
<name>A0ABV2GBU2_9BACL</name>
<dbReference type="InterPro" id="IPR012674">
    <property type="entry name" value="Calycin"/>
</dbReference>
<dbReference type="Proteomes" id="UP001549099">
    <property type="component" value="Unassembled WGS sequence"/>
</dbReference>